<organism evidence="1 2">
    <name type="scientific">Panicum miliaceum</name>
    <name type="common">Proso millet</name>
    <name type="synonym">Broomcorn millet</name>
    <dbReference type="NCBI Taxonomy" id="4540"/>
    <lineage>
        <taxon>Eukaryota</taxon>
        <taxon>Viridiplantae</taxon>
        <taxon>Streptophyta</taxon>
        <taxon>Embryophyta</taxon>
        <taxon>Tracheophyta</taxon>
        <taxon>Spermatophyta</taxon>
        <taxon>Magnoliopsida</taxon>
        <taxon>Liliopsida</taxon>
        <taxon>Poales</taxon>
        <taxon>Poaceae</taxon>
        <taxon>PACMAD clade</taxon>
        <taxon>Panicoideae</taxon>
        <taxon>Panicodae</taxon>
        <taxon>Paniceae</taxon>
        <taxon>Panicinae</taxon>
        <taxon>Panicum</taxon>
        <taxon>Panicum sect. Panicum</taxon>
    </lineage>
</organism>
<keyword evidence="2" id="KW-1185">Reference proteome</keyword>
<evidence type="ECO:0000313" key="1">
    <source>
        <dbReference type="EMBL" id="RLN24167.1"/>
    </source>
</evidence>
<dbReference type="EMBL" id="PQIB02000004">
    <property type="protein sequence ID" value="RLN24167.1"/>
    <property type="molecule type" value="Genomic_DNA"/>
</dbReference>
<evidence type="ECO:0000313" key="2">
    <source>
        <dbReference type="Proteomes" id="UP000275267"/>
    </source>
</evidence>
<reference evidence="2" key="1">
    <citation type="journal article" date="2019" name="Nat. Commun.">
        <title>The genome of broomcorn millet.</title>
        <authorList>
            <person name="Zou C."/>
            <person name="Miki D."/>
            <person name="Li D."/>
            <person name="Tang Q."/>
            <person name="Xiao L."/>
            <person name="Rajput S."/>
            <person name="Deng P."/>
            <person name="Jia W."/>
            <person name="Huang R."/>
            <person name="Zhang M."/>
            <person name="Sun Y."/>
            <person name="Hu J."/>
            <person name="Fu X."/>
            <person name="Schnable P.S."/>
            <person name="Li F."/>
            <person name="Zhang H."/>
            <person name="Feng B."/>
            <person name="Zhu X."/>
            <person name="Liu R."/>
            <person name="Schnable J.C."/>
            <person name="Zhu J.-K."/>
            <person name="Zhang H."/>
        </authorList>
    </citation>
    <scope>NUCLEOTIDE SEQUENCE [LARGE SCALE GENOMIC DNA]</scope>
</reference>
<dbReference type="AlphaFoldDB" id="A0A3L6SRI2"/>
<comment type="caution">
    <text evidence="1">The sequence shown here is derived from an EMBL/GenBank/DDBJ whole genome shotgun (WGS) entry which is preliminary data.</text>
</comment>
<dbReference type="Proteomes" id="UP000275267">
    <property type="component" value="Unassembled WGS sequence"/>
</dbReference>
<accession>A0A3L6SRI2</accession>
<sequence>MRAVRAPAMGPCGMAGLDLRWKRERDSAGRQLLSSERQIRAGTTESHSLEHWSHQIPFRGEVCKAVIDGYKFHVIFGWTLVVSPCRRRRT</sequence>
<protein>
    <submittedName>
        <fullName evidence="1">Uncharacterized protein</fullName>
    </submittedName>
</protein>
<name>A0A3L6SRI2_PANMI</name>
<gene>
    <name evidence="1" type="ORF">C2845_PM07G20060</name>
</gene>
<proteinExistence type="predicted"/>